<sequence length="122" mass="13372">MHKKTTATLALIFTAVVTATVAGFTAEDKPVYVSDAEARTASYLTSSYGPARCMTSRTPEGKWEMRCTTGDKGLQFECQVLAAEMAPGRVSRSFYLIALNEYARQSAQEGLMRFLQVDTGSR</sequence>
<feature type="signal peptide" evidence="1">
    <location>
        <begin position="1"/>
        <end position="19"/>
    </location>
</feature>
<evidence type="ECO:0000313" key="3">
    <source>
        <dbReference type="Proteomes" id="UP000653275"/>
    </source>
</evidence>
<evidence type="ECO:0000313" key="2">
    <source>
        <dbReference type="EMBL" id="MBL5935218.1"/>
    </source>
</evidence>
<dbReference type="RefSeq" id="WP_174341228.1">
    <property type="nucleotide sequence ID" value="NZ_JAENMR010000005.1"/>
</dbReference>
<organism evidence="2 3">
    <name type="scientific">Lelliottia amnigena</name>
    <name type="common">Enterobacter amnigenus</name>
    <dbReference type="NCBI Taxonomy" id="61646"/>
    <lineage>
        <taxon>Bacteria</taxon>
        <taxon>Pseudomonadati</taxon>
        <taxon>Pseudomonadota</taxon>
        <taxon>Gammaproteobacteria</taxon>
        <taxon>Enterobacterales</taxon>
        <taxon>Enterobacteriaceae</taxon>
        <taxon>Lelliottia</taxon>
    </lineage>
</organism>
<name>A0AAP2EZY2_LELAM</name>
<reference evidence="2" key="1">
    <citation type="submission" date="2020-12" db="EMBL/GenBank/DDBJ databases">
        <title>Draft genome sequence of Enterobacter spp., Lelliottia spp. and Serratia spp. isolated from drinking water reservoirs and lakes.</title>
        <authorList>
            <person name="Reitter C."/>
            <person name="Neuhaus K."/>
            <person name="Huegler M."/>
        </authorList>
    </citation>
    <scope>NUCLEOTIDE SEQUENCE</scope>
    <source>
        <strain evidence="2">TZW15</strain>
    </source>
</reference>
<evidence type="ECO:0000256" key="1">
    <source>
        <dbReference type="SAM" id="SignalP"/>
    </source>
</evidence>
<feature type="chain" id="PRO_5042969682" evidence="1">
    <location>
        <begin position="20"/>
        <end position="122"/>
    </location>
</feature>
<dbReference type="AlphaFoldDB" id="A0AAP2EZY2"/>
<gene>
    <name evidence="2" type="ORF">I7V27_12255</name>
</gene>
<dbReference type="EMBL" id="JAENMS010000005">
    <property type="protein sequence ID" value="MBL5935218.1"/>
    <property type="molecule type" value="Genomic_DNA"/>
</dbReference>
<protein>
    <submittedName>
        <fullName evidence="2">Uncharacterized protein</fullName>
    </submittedName>
</protein>
<keyword evidence="1" id="KW-0732">Signal</keyword>
<comment type="caution">
    <text evidence="2">The sequence shown here is derived from an EMBL/GenBank/DDBJ whole genome shotgun (WGS) entry which is preliminary data.</text>
</comment>
<dbReference type="Proteomes" id="UP000653275">
    <property type="component" value="Unassembled WGS sequence"/>
</dbReference>
<proteinExistence type="predicted"/>
<accession>A0AAP2EZY2</accession>